<evidence type="ECO:0000313" key="2">
    <source>
        <dbReference type="Proteomes" id="UP000608513"/>
    </source>
</evidence>
<name>A0A923MQI3_9BURK</name>
<organism evidence="1 2">
    <name type="scientific">Ramlibacter cellulosilyticus</name>
    <dbReference type="NCBI Taxonomy" id="2764187"/>
    <lineage>
        <taxon>Bacteria</taxon>
        <taxon>Pseudomonadati</taxon>
        <taxon>Pseudomonadota</taxon>
        <taxon>Betaproteobacteria</taxon>
        <taxon>Burkholderiales</taxon>
        <taxon>Comamonadaceae</taxon>
        <taxon>Ramlibacter</taxon>
    </lineage>
</organism>
<evidence type="ECO:0008006" key="3">
    <source>
        <dbReference type="Google" id="ProtNLM"/>
    </source>
</evidence>
<keyword evidence="2" id="KW-1185">Reference proteome</keyword>
<dbReference type="EMBL" id="JACORT010000002">
    <property type="protein sequence ID" value="MBC5782729.1"/>
    <property type="molecule type" value="Genomic_DNA"/>
</dbReference>
<reference evidence="1" key="1">
    <citation type="submission" date="2020-08" db="EMBL/GenBank/DDBJ databases">
        <title>Ramlibacter sp. USB13 16S ribosomal RNA gene genome sequencing and assembly.</title>
        <authorList>
            <person name="Kang M."/>
        </authorList>
    </citation>
    <scope>NUCLEOTIDE SEQUENCE</scope>
    <source>
        <strain evidence="1">USB13</strain>
    </source>
</reference>
<comment type="caution">
    <text evidence="1">The sequence shown here is derived from an EMBL/GenBank/DDBJ whole genome shotgun (WGS) entry which is preliminary data.</text>
</comment>
<proteinExistence type="predicted"/>
<dbReference type="PROSITE" id="PS51257">
    <property type="entry name" value="PROKAR_LIPOPROTEIN"/>
    <property type="match status" value="1"/>
</dbReference>
<dbReference type="AlphaFoldDB" id="A0A923MQI3"/>
<protein>
    <recommendedName>
        <fullName evidence="3">Lipoprotein</fullName>
    </recommendedName>
</protein>
<gene>
    <name evidence="1" type="ORF">H8N03_07210</name>
</gene>
<evidence type="ECO:0000313" key="1">
    <source>
        <dbReference type="EMBL" id="MBC5782729.1"/>
    </source>
</evidence>
<dbReference type="RefSeq" id="WP_187075479.1">
    <property type="nucleotide sequence ID" value="NZ_JACORT010000002.1"/>
</dbReference>
<dbReference type="Proteomes" id="UP000608513">
    <property type="component" value="Unassembled WGS sequence"/>
</dbReference>
<sequence length="67" mass="7586">MPIRLAFLLCGTALLAACQSPPASPEQRAEDQCRLFRGYLNTQERHYVVEACERQMGQAACRECLNR</sequence>
<accession>A0A923MQI3</accession>